<evidence type="ECO:0000259" key="20">
    <source>
        <dbReference type="PROSITE" id="PS51383"/>
    </source>
</evidence>
<feature type="binding site" evidence="18">
    <location>
        <position position="166"/>
    </location>
    <ligand>
        <name>(6S)-NADPHX</name>
        <dbReference type="ChEBI" id="CHEBI:64076"/>
    </ligand>
</feature>
<sequence length="506" mass="53164">MVAIGLENGHSLTHSLWRSEQIRLGERQAAGAAGIQMYELMCRAGLAVFELARSRWPRAEHWWIFVGGGNNGGDGYVVARLARAAGIRVQLAQLGDAEALRGDAARARDQYRADGGAIESVGALQGQPDLVIDALLGSGLKGELRQAAKGIINHINRLDAPVLAVDLPSGLCADTGRLLGGAVNASLTLTFVGLKPGLLTGQGRDVCGEILLADLGIQSHLGQAPVADLLQWDELRRLLPRRRASAHKGLVGRLLVLGGNRGMNGAIRLAGAAALRCGTGLVRLVSHRQHYRLLNMACPELMTAWYPDFEDWSWGHSLVVGPGMGQDAWARSLWLSSLAFSGPRVVDAAGLQLLAQTGARPEECGSWVLTPHPGEAASLLGCSVAEIEADRLAAVSRLREQYGAVVVLKGAGTLVADESGVSLCHYGNSGMASGGMGDLLSGIIGALLAQGVAAGQAARLGVCLHGLAGDRAIKDGMVGMLASDLLPDIRRLINQVEEDDNKTVDH</sequence>
<keyword evidence="9 18" id="KW-0630">Potassium</keyword>
<dbReference type="EC" id="5.1.99.6" evidence="19"/>
<comment type="subunit">
    <text evidence="17">Homotetramer.</text>
</comment>
<evidence type="ECO:0000256" key="4">
    <source>
        <dbReference type="ARBA" id="ARBA00009524"/>
    </source>
</evidence>
<feature type="binding site" evidence="18">
    <location>
        <position position="71"/>
    </location>
    <ligand>
        <name>K(+)</name>
        <dbReference type="ChEBI" id="CHEBI:29103"/>
    </ligand>
</feature>
<comment type="similarity">
    <text evidence="4 19">In the C-terminal section; belongs to the NnrD/CARKD family.</text>
</comment>
<reference evidence="23" key="1">
    <citation type="journal article" date="2019" name="Int. J. Syst. Evol. Microbiol.">
        <title>The Global Catalogue of Microorganisms (GCM) 10K type strain sequencing project: providing services to taxonomists for standard genome sequencing and annotation.</title>
        <authorList>
            <consortium name="The Broad Institute Genomics Platform"/>
            <consortium name="The Broad Institute Genome Sequencing Center for Infectious Disease"/>
            <person name="Wu L."/>
            <person name="Ma J."/>
        </authorList>
    </citation>
    <scope>NUCLEOTIDE SEQUENCE [LARGE SCALE GENOMIC DNA]</scope>
    <source>
        <strain evidence="23">JCM 17110</strain>
    </source>
</reference>
<evidence type="ECO:0000256" key="14">
    <source>
        <dbReference type="ARBA" id="ARBA00025153"/>
    </source>
</evidence>
<comment type="similarity">
    <text evidence="3 19">In the N-terminal section; belongs to the NnrE/AIBP family.</text>
</comment>
<feature type="binding site" evidence="18">
    <location>
        <begin position="70"/>
        <end position="74"/>
    </location>
    <ligand>
        <name>(6S)-NADPHX</name>
        <dbReference type="ChEBI" id="CHEBI:64076"/>
    </ligand>
</feature>
<protein>
    <recommendedName>
        <fullName evidence="19">Bifunctional NAD(P)H-hydrate repair enzyme</fullName>
    </recommendedName>
    <alternativeName>
        <fullName evidence="19">Nicotinamide nucleotide repair protein</fullName>
    </alternativeName>
    <domain>
        <recommendedName>
            <fullName evidence="19">ADP-dependent (S)-NAD(P)H-hydrate dehydratase</fullName>
            <ecNumber evidence="19">4.2.1.136</ecNumber>
        </recommendedName>
        <alternativeName>
            <fullName evidence="19">ADP-dependent NAD(P)HX dehydratase</fullName>
        </alternativeName>
    </domain>
    <domain>
        <recommendedName>
            <fullName evidence="19">NAD(P)H-hydrate epimerase</fullName>
            <ecNumber evidence="19">5.1.99.6</ecNumber>
        </recommendedName>
    </domain>
</protein>
<comment type="function">
    <text evidence="14 19">Bifunctional enzyme that catalyzes the epimerization of the S- and R-forms of NAD(P)HX and the dehydration of the S-form of NAD(P)HX at the expense of ADP, which is converted to AMP. This allows the repair of both epimers of NAD(P)HX, a damaged form of NAD(P)H that is a result of enzymatic or heat-dependent hydration.</text>
</comment>
<evidence type="ECO:0000256" key="2">
    <source>
        <dbReference type="ARBA" id="ARBA00000909"/>
    </source>
</evidence>
<dbReference type="SUPFAM" id="SSF53613">
    <property type="entry name" value="Ribokinase-like"/>
    <property type="match status" value="1"/>
</dbReference>
<proteinExistence type="inferred from homology"/>
<feature type="binding site" evidence="18">
    <location>
        <position position="169"/>
    </location>
    <ligand>
        <name>K(+)</name>
        <dbReference type="ChEBI" id="CHEBI:29103"/>
    </ligand>
</feature>
<comment type="caution">
    <text evidence="22">The sequence shown here is derived from an EMBL/GenBank/DDBJ whole genome shotgun (WGS) entry which is preliminary data.</text>
</comment>
<dbReference type="EC" id="4.2.1.136" evidence="19"/>
<dbReference type="HAMAP" id="MF_01966">
    <property type="entry name" value="NADHX_epimerase"/>
    <property type="match status" value="1"/>
</dbReference>
<comment type="catalytic activity">
    <reaction evidence="1 18 19">
        <text>(6R)-NADHX = (6S)-NADHX</text>
        <dbReference type="Rhea" id="RHEA:32215"/>
        <dbReference type="ChEBI" id="CHEBI:64074"/>
        <dbReference type="ChEBI" id="CHEBI:64075"/>
        <dbReference type="EC" id="5.1.99.6"/>
    </reaction>
</comment>
<dbReference type="PROSITE" id="PS51385">
    <property type="entry name" value="YJEF_N"/>
    <property type="match status" value="1"/>
</dbReference>
<dbReference type="CDD" id="cd01171">
    <property type="entry name" value="YXKO-related"/>
    <property type="match status" value="1"/>
</dbReference>
<evidence type="ECO:0000256" key="5">
    <source>
        <dbReference type="ARBA" id="ARBA00022723"/>
    </source>
</evidence>
<gene>
    <name evidence="18" type="primary">nnrE</name>
    <name evidence="17" type="synonym">nnrD</name>
    <name evidence="22" type="ORF">GCM10022394_32110</name>
</gene>
<dbReference type="RefSeq" id="WP_344959836.1">
    <property type="nucleotide sequence ID" value="NZ_BAABCX010000006.1"/>
</dbReference>
<feature type="binding site" evidence="18">
    <location>
        <begin position="137"/>
        <end position="143"/>
    </location>
    <ligand>
        <name>(6S)-NADPHX</name>
        <dbReference type="ChEBI" id="CHEBI:64076"/>
    </ligand>
</feature>
<organism evidence="22 23">
    <name type="scientific">Zobellella aerophila</name>
    <dbReference type="NCBI Taxonomy" id="870480"/>
    <lineage>
        <taxon>Bacteria</taxon>
        <taxon>Pseudomonadati</taxon>
        <taxon>Pseudomonadota</taxon>
        <taxon>Gammaproteobacteria</taxon>
        <taxon>Aeromonadales</taxon>
        <taxon>Aeromonadaceae</taxon>
        <taxon>Zobellella</taxon>
    </lineage>
</organism>
<feature type="binding site" evidence="17">
    <location>
        <position position="323"/>
    </location>
    <ligand>
        <name>(6S)-NADPHX</name>
        <dbReference type="ChEBI" id="CHEBI:64076"/>
    </ligand>
</feature>
<comment type="catalytic activity">
    <reaction evidence="2 18 19">
        <text>(6R)-NADPHX = (6S)-NADPHX</text>
        <dbReference type="Rhea" id="RHEA:32227"/>
        <dbReference type="ChEBI" id="CHEBI:64076"/>
        <dbReference type="ChEBI" id="CHEBI:64077"/>
        <dbReference type="EC" id="5.1.99.6"/>
    </reaction>
</comment>
<comment type="catalytic activity">
    <reaction evidence="16 17 19">
        <text>(6S)-NADPHX + ADP = AMP + phosphate + NADPH + H(+)</text>
        <dbReference type="Rhea" id="RHEA:32235"/>
        <dbReference type="ChEBI" id="CHEBI:15378"/>
        <dbReference type="ChEBI" id="CHEBI:43474"/>
        <dbReference type="ChEBI" id="CHEBI:57783"/>
        <dbReference type="ChEBI" id="CHEBI:64076"/>
        <dbReference type="ChEBI" id="CHEBI:456215"/>
        <dbReference type="ChEBI" id="CHEBI:456216"/>
        <dbReference type="EC" id="4.2.1.136"/>
    </reaction>
</comment>
<dbReference type="Pfam" id="PF03853">
    <property type="entry name" value="YjeF_N"/>
    <property type="match status" value="1"/>
</dbReference>
<evidence type="ECO:0000256" key="7">
    <source>
        <dbReference type="ARBA" id="ARBA00022840"/>
    </source>
</evidence>
<evidence type="ECO:0000259" key="21">
    <source>
        <dbReference type="PROSITE" id="PS51385"/>
    </source>
</evidence>
<dbReference type="NCBIfam" id="TIGR00197">
    <property type="entry name" value="yjeF_nterm"/>
    <property type="match status" value="1"/>
</dbReference>
<keyword evidence="13" id="KW-0511">Multifunctional enzyme</keyword>
<comment type="similarity">
    <text evidence="17">Belongs to the NnrD/CARKD family.</text>
</comment>
<evidence type="ECO:0000256" key="11">
    <source>
        <dbReference type="ARBA" id="ARBA00023235"/>
    </source>
</evidence>
<evidence type="ECO:0000256" key="16">
    <source>
        <dbReference type="ARBA" id="ARBA00049209"/>
    </source>
</evidence>
<feature type="binding site" evidence="17">
    <location>
        <begin position="409"/>
        <end position="413"/>
    </location>
    <ligand>
        <name>AMP</name>
        <dbReference type="ChEBI" id="CHEBI:456215"/>
    </ligand>
</feature>
<evidence type="ECO:0000256" key="17">
    <source>
        <dbReference type="HAMAP-Rule" id="MF_01965"/>
    </source>
</evidence>
<dbReference type="EMBL" id="BAABCX010000006">
    <property type="protein sequence ID" value="GAA3549531.1"/>
    <property type="molecule type" value="Genomic_DNA"/>
</dbReference>
<feature type="binding site" evidence="18">
    <location>
        <position position="133"/>
    </location>
    <ligand>
        <name>K(+)</name>
        <dbReference type="ChEBI" id="CHEBI:29103"/>
    </ligand>
</feature>
<feature type="domain" description="YjeF C-terminal" evidence="20">
    <location>
        <begin position="231"/>
        <end position="496"/>
    </location>
</feature>
<dbReference type="Gene3D" id="3.40.1190.20">
    <property type="match status" value="1"/>
</dbReference>
<evidence type="ECO:0000256" key="18">
    <source>
        <dbReference type="HAMAP-Rule" id="MF_01966"/>
    </source>
</evidence>
<feature type="binding site" evidence="17">
    <location>
        <position position="437"/>
    </location>
    <ligand>
        <name>AMP</name>
        <dbReference type="ChEBI" id="CHEBI:456215"/>
    </ligand>
</feature>
<keyword evidence="10 17" id="KW-0520">NAD</keyword>
<evidence type="ECO:0000256" key="8">
    <source>
        <dbReference type="ARBA" id="ARBA00022857"/>
    </source>
</evidence>
<keyword evidence="11 18" id="KW-0413">Isomerase</keyword>
<name>A0ABP6WFI5_9GAMM</name>
<evidence type="ECO:0000256" key="12">
    <source>
        <dbReference type="ARBA" id="ARBA00023239"/>
    </source>
</evidence>
<evidence type="ECO:0000256" key="15">
    <source>
        <dbReference type="ARBA" id="ARBA00048238"/>
    </source>
</evidence>
<comment type="function">
    <text evidence="18">Catalyzes the epimerization of the S- and R-forms of NAD(P)HX, a damaged form of NAD(P)H that is a result of enzymatic or heat-dependent hydration. This is a prerequisite for the S-specific NAD(P)H-hydrate dehydratase to allow the repair of both epimers of NAD(P)HX.</text>
</comment>
<dbReference type="Pfam" id="PF01256">
    <property type="entry name" value="Carb_kinase"/>
    <property type="match status" value="1"/>
</dbReference>
<dbReference type="PANTHER" id="PTHR12592:SF0">
    <property type="entry name" value="ATP-DEPENDENT (S)-NAD(P)H-HYDRATE DEHYDRATASE"/>
    <property type="match status" value="1"/>
</dbReference>
<keyword evidence="12 17" id="KW-0456">Lyase</keyword>
<evidence type="ECO:0000256" key="13">
    <source>
        <dbReference type="ARBA" id="ARBA00023268"/>
    </source>
</evidence>
<dbReference type="PANTHER" id="PTHR12592">
    <property type="entry name" value="ATP-DEPENDENT (S)-NAD(P)H-HYDRATE DEHYDRATASE FAMILY MEMBER"/>
    <property type="match status" value="1"/>
</dbReference>
<keyword evidence="6 17" id="KW-0547">Nucleotide-binding</keyword>
<comment type="function">
    <text evidence="17">Catalyzes the dehydration of the S-form of NAD(P)HX at the expense of ADP, which is converted to AMP. Together with NAD(P)HX epimerase, which catalyzes the epimerization of the S- and R-forms, the enzyme allows the repair of both epimers of NAD(P)HX, a damaged form of NAD(P)H that is a result of enzymatic or heat-dependent hydration.</text>
</comment>
<dbReference type="InterPro" id="IPR000631">
    <property type="entry name" value="CARKD"/>
</dbReference>
<feature type="binding site" evidence="17">
    <location>
        <position position="372"/>
    </location>
    <ligand>
        <name>(6S)-NADPHX</name>
        <dbReference type="ChEBI" id="CHEBI:64076"/>
    </ligand>
</feature>
<comment type="caution">
    <text evidence="18">Lacks conserved residue(s) required for the propagation of feature annotation.</text>
</comment>
<dbReference type="PIRSF" id="PIRSF017184">
    <property type="entry name" value="Nnr"/>
    <property type="match status" value="1"/>
</dbReference>
<dbReference type="InterPro" id="IPR030677">
    <property type="entry name" value="Nnr"/>
</dbReference>
<dbReference type="HAMAP" id="MF_01965">
    <property type="entry name" value="NADHX_dehydratase"/>
    <property type="match status" value="1"/>
</dbReference>
<evidence type="ECO:0000256" key="3">
    <source>
        <dbReference type="ARBA" id="ARBA00006001"/>
    </source>
</evidence>
<comment type="catalytic activity">
    <reaction evidence="15 17 19">
        <text>(6S)-NADHX + ADP = AMP + phosphate + NADH + H(+)</text>
        <dbReference type="Rhea" id="RHEA:32223"/>
        <dbReference type="ChEBI" id="CHEBI:15378"/>
        <dbReference type="ChEBI" id="CHEBI:43474"/>
        <dbReference type="ChEBI" id="CHEBI:57945"/>
        <dbReference type="ChEBI" id="CHEBI:64074"/>
        <dbReference type="ChEBI" id="CHEBI:456215"/>
        <dbReference type="ChEBI" id="CHEBI:456216"/>
        <dbReference type="EC" id="4.2.1.136"/>
    </reaction>
</comment>
<feature type="binding site" evidence="17">
    <location>
        <position position="266"/>
    </location>
    <ligand>
        <name>(6S)-NADPHX</name>
        <dbReference type="ChEBI" id="CHEBI:64076"/>
    </ligand>
</feature>
<evidence type="ECO:0000256" key="19">
    <source>
        <dbReference type="PIRNR" id="PIRNR017184"/>
    </source>
</evidence>
<dbReference type="PROSITE" id="PS51383">
    <property type="entry name" value="YJEF_C_3"/>
    <property type="match status" value="1"/>
</dbReference>
<evidence type="ECO:0000256" key="6">
    <source>
        <dbReference type="ARBA" id="ARBA00022741"/>
    </source>
</evidence>
<evidence type="ECO:0000256" key="9">
    <source>
        <dbReference type="ARBA" id="ARBA00022958"/>
    </source>
</evidence>
<dbReference type="NCBIfam" id="TIGR00196">
    <property type="entry name" value="yjeF_cterm"/>
    <property type="match status" value="1"/>
</dbReference>
<keyword evidence="8 17" id="KW-0521">NADP</keyword>
<comment type="cofactor">
    <cofactor evidence="18 19">
        <name>K(+)</name>
        <dbReference type="ChEBI" id="CHEBI:29103"/>
    </cofactor>
    <text evidence="18 19">Binds 1 potassium ion per subunit.</text>
</comment>
<evidence type="ECO:0000313" key="22">
    <source>
        <dbReference type="EMBL" id="GAA3549531.1"/>
    </source>
</evidence>
<comment type="cofactor">
    <cofactor evidence="17">
        <name>Mg(2+)</name>
        <dbReference type="ChEBI" id="CHEBI:18420"/>
    </cofactor>
</comment>
<dbReference type="InterPro" id="IPR029056">
    <property type="entry name" value="Ribokinase-like"/>
</dbReference>
<dbReference type="Gene3D" id="3.40.50.10260">
    <property type="entry name" value="YjeF N-terminal domain"/>
    <property type="match status" value="1"/>
</dbReference>
<keyword evidence="5 18" id="KW-0479">Metal-binding</keyword>
<keyword evidence="23" id="KW-1185">Reference proteome</keyword>
<accession>A0ABP6WFI5</accession>
<dbReference type="Proteomes" id="UP001500795">
    <property type="component" value="Unassembled WGS sequence"/>
</dbReference>
<dbReference type="SUPFAM" id="SSF64153">
    <property type="entry name" value="YjeF N-terminal domain-like"/>
    <property type="match status" value="1"/>
</dbReference>
<evidence type="ECO:0000313" key="23">
    <source>
        <dbReference type="Proteomes" id="UP001500795"/>
    </source>
</evidence>
<evidence type="ECO:0000256" key="1">
    <source>
        <dbReference type="ARBA" id="ARBA00000013"/>
    </source>
</evidence>
<dbReference type="InterPro" id="IPR004443">
    <property type="entry name" value="YjeF_N_dom"/>
</dbReference>
<feature type="binding site" evidence="17">
    <location>
        <position position="438"/>
    </location>
    <ligand>
        <name>(6S)-NADPHX</name>
        <dbReference type="ChEBI" id="CHEBI:64076"/>
    </ligand>
</feature>
<keyword evidence="7 17" id="KW-0067">ATP-binding</keyword>
<feature type="domain" description="YjeF N-terminal" evidence="21">
    <location>
        <begin position="22"/>
        <end position="223"/>
    </location>
</feature>
<dbReference type="InterPro" id="IPR036652">
    <property type="entry name" value="YjeF_N_dom_sf"/>
</dbReference>
<evidence type="ECO:0000256" key="10">
    <source>
        <dbReference type="ARBA" id="ARBA00023027"/>
    </source>
</evidence>
<comment type="similarity">
    <text evidence="18">Belongs to the NnrE/AIBP family.</text>
</comment>